<reference evidence="1 2" key="1">
    <citation type="submission" date="2018-07" db="EMBL/GenBank/DDBJ databases">
        <title>Genome analysis of Larkinella rosea.</title>
        <authorList>
            <person name="Zhou Z."/>
            <person name="Wang G."/>
        </authorList>
    </citation>
    <scope>NUCLEOTIDE SEQUENCE [LARGE SCALE GENOMIC DNA]</scope>
    <source>
        <strain evidence="2">zzj9</strain>
    </source>
</reference>
<dbReference type="EMBL" id="QOWE01000014">
    <property type="protein sequence ID" value="RCR68301.1"/>
    <property type="molecule type" value="Genomic_DNA"/>
</dbReference>
<organism evidence="1 2">
    <name type="scientific">Larkinella punicea</name>
    <dbReference type="NCBI Taxonomy" id="2315727"/>
    <lineage>
        <taxon>Bacteria</taxon>
        <taxon>Pseudomonadati</taxon>
        <taxon>Bacteroidota</taxon>
        <taxon>Cytophagia</taxon>
        <taxon>Cytophagales</taxon>
        <taxon>Spirosomataceae</taxon>
        <taxon>Larkinella</taxon>
    </lineage>
</organism>
<protein>
    <submittedName>
        <fullName evidence="1">Uncharacterized protein</fullName>
    </submittedName>
</protein>
<dbReference type="InterPro" id="IPR001005">
    <property type="entry name" value="SANT/Myb"/>
</dbReference>
<dbReference type="CDD" id="cd00167">
    <property type="entry name" value="SANT"/>
    <property type="match status" value="1"/>
</dbReference>
<sequence length="138" mass="16153">MTMMMPYRSRKSRYLDSLWTEEEDRYLIRNLGKETYQEIGEALGRSAKSVRNRKDRLGLPSQFGMVRPDNGNYTPEEIHFLYDNHGKMTYKQMAKHLGRSTSSVSVKIFKLGFTHKKPPIVSTKIENNVLYFNDLLVN</sequence>
<evidence type="ECO:0000313" key="1">
    <source>
        <dbReference type="EMBL" id="RCR68301.1"/>
    </source>
</evidence>
<evidence type="ECO:0000313" key="2">
    <source>
        <dbReference type="Proteomes" id="UP000253383"/>
    </source>
</evidence>
<gene>
    <name evidence="1" type="ORF">DUE52_18065</name>
</gene>
<keyword evidence="2" id="KW-1185">Reference proteome</keyword>
<dbReference type="AlphaFoldDB" id="A0A368JQ43"/>
<proteinExistence type="predicted"/>
<accession>A0A368JQ43</accession>
<comment type="caution">
    <text evidence="1">The sequence shown here is derived from an EMBL/GenBank/DDBJ whole genome shotgun (WGS) entry which is preliminary data.</text>
</comment>
<dbReference type="Proteomes" id="UP000253383">
    <property type="component" value="Unassembled WGS sequence"/>
</dbReference>
<name>A0A368JQ43_9BACT</name>